<feature type="signal peptide" evidence="2">
    <location>
        <begin position="1"/>
        <end position="18"/>
    </location>
</feature>
<organism evidence="3 4">
    <name type="scientific">Canis lupus familiaris</name>
    <name type="common">Dog</name>
    <name type="synonym">Canis familiaris</name>
    <dbReference type="NCBI Taxonomy" id="9615"/>
    <lineage>
        <taxon>Eukaryota</taxon>
        <taxon>Metazoa</taxon>
        <taxon>Chordata</taxon>
        <taxon>Craniata</taxon>
        <taxon>Vertebrata</taxon>
        <taxon>Euteleostomi</taxon>
        <taxon>Mammalia</taxon>
        <taxon>Eutheria</taxon>
        <taxon>Laurasiatheria</taxon>
        <taxon>Carnivora</taxon>
        <taxon>Caniformia</taxon>
        <taxon>Canidae</taxon>
        <taxon>Canis</taxon>
    </lineage>
</organism>
<evidence type="ECO:0000313" key="4">
    <source>
        <dbReference type="Proteomes" id="UP000694542"/>
    </source>
</evidence>
<reference evidence="3" key="1">
    <citation type="submission" date="2018-10" db="EMBL/GenBank/DDBJ databases">
        <title>De novo assembly of a Great Dane genome.</title>
        <authorList>
            <person name="Kidd J.M."/>
            <person name="Pendleton A.L."/>
            <person name="Shen F."/>
            <person name="Emery S."/>
        </authorList>
    </citation>
    <scope>NUCLEOTIDE SEQUENCE [LARGE SCALE GENOMIC DNA]</scope>
    <source>
        <strain evidence="3">Great Dane</strain>
    </source>
</reference>
<dbReference type="PANTHER" id="PTHR39226:SF1">
    <property type="entry name" value="RIKEN CDNA 1700013G24 GENE"/>
    <property type="match status" value="1"/>
</dbReference>
<evidence type="ECO:0000313" key="3">
    <source>
        <dbReference type="Ensembl" id="ENSCAFP00040004177.1"/>
    </source>
</evidence>
<dbReference type="AlphaFoldDB" id="A0A8C0Q6M2"/>
<feature type="chain" id="PRO_5034538126" evidence="2">
    <location>
        <begin position="19"/>
        <end position="397"/>
    </location>
</feature>
<accession>A0A8C0Q6M2</accession>
<evidence type="ECO:0000256" key="1">
    <source>
        <dbReference type="SAM" id="MobiDB-lite"/>
    </source>
</evidence>
<keyword evidence="2" id="KW-0732">Signal</keyword>
<dbReference type="PANTHER" id="PTHR39226">
    <property type="entry name" value="RIKEN CDNA 1700013G24 GENE"/>
    <property type="match status" value="1"/>
</dbReference>
<sequence length="397" mass="43029">MSQLLAVYFLCLLPARWLINLRMPIVPTSPGGNFLMTGALCPPTLATVPKSLRWLGRREVLVGWGSCQATPAPVLLSSNLSQLVPATCGLGEGRLFWQLAQVASLRVSPEQVGTTKLICPAGTMSGRPGSRSNACSRLSHPNSLSSSAQTPAWPHSPKCPHTPSGSDFSNSSGPLEQSEGPSSPRLPVRNICMGRPYNSKYVETSHLANHPKVARRPSCRSSPHCLLCTERPSGPCSPTFLDQLIRGINYLDRSTNAFCTNGPKSSLSLPRLAANYLERVANSIHLDHPDHSFPRSNSSPITSTAASDNYTNTCMVPSPRGVNTLQYTDEPAGTSYPHRLQSRSLTPVLPQRPGMKLPELPLFGNGIFSLGRLPKLWEAIRSGLRAPEPISKPCSWW</sequence>
<feature type="compositionally biased region" description="Low complexity" evidence="1">
    <location>
        <begin position="136"/>
        <end position="147"/>
    </location>
</feature>
<proteinExistence type="predicted"/>
<feature type="region of interest" description="Disordered" evidence="1">
    <location>
        <begin position="118"/>
        <end position="189"/>
    </location>
</feature>
<evidence type="ECO:0000256" key="2">
    <source>
        <dbReference type="SAM" id="SignalP"/>
    </source>
</evidence>
<feature type="compositionally biased region" description="Polar residues" evidence="1">
    <location>
        <begin position="163"/>
        <end position="181"/>
    </location>
</feature>
<dbReference type="Ensembl" id="ENSCAFT00040004862.1">
    <property type="protein sequence ID" value="ENSCAFP00040004177.1"/>
    <property type="gene ID" value="ENSCAFG00040002555.1"/>
</dbReference>
<name>A0A8C0Q6M2_CANLF</name>
<protein>
    <submittedName>
        <fullName evidence="3">Uncharacterized protein</fullName>
    </submittedName>
</protein>
<reference evidence="3" key="2">
    <citation type="submission" date="2025-08" db="UniProtKB">
        <authorList>
            <consortium name="Ensembl"/>
        </authorList>
    </citation>
    <scope>IDENTIFICATION</scope>
</reference>
<dbReference type="Proteomes" id="UP000694542">
    <property type="component" value="Chromosome 2"/>
</dbReference>